<comment type="caution">
    <text evidence="18">The sequence shown here is derived from an EMBL/GenBank/DDBJ whole genome shotgun (WGS) entry which is preliminary data.</text>
</comment>
<evidence type="ECO:0000256" key="14">
    <source>
        <dbReference type="SAM" id="Coils"/>
    </source>
</evidence>
<keyword evidence="7" id="KW-0652">Protein synthesis inhibitor</keyword>
<dbReference type="PANTHER" id="PTHR11042">
    <property type="entry name" value="EUKARYOTIC TRANSLATION INITIATION FACTOR 2-ALPHA KINASE EIF2-ALPHA KINASE -RELATED"/>
    <property type="match status" value="1"/>
</dbReference>
<dbReference type="InterPro" id="IPR006575">
    <property type="entry name" value="RWD_dom"/>
</dbReference>
<dbReference type="InterPro" id="IPR008271">
    <property type="entry name" value="Ser/Thr_kinase_AS"/>
</dbReference>
<feature type="active site" description="Proton acceptor" evidence="11">
    <location>
        <position position="584"/>
    </location>
</feature>
<evidence type="ECO:0000256" key="10">
    <source>
        <dbReference type="ARBA" id="ARBA00048679"/>
    </source>
</evidence>
<keyword evidence="6 12" id="KW-0067">ATP-binding</keyword>
<dbReference type="PROSITE" id="PS50011">
    <property type="entry name" value="PROTEIN_KINASE_DOM"/>
    <property type="match status" value="1"/>
</dbReference>
<feature type="compositionally biased region" description="Acidic residues" evidence="15">
    <location>
        <begin position="283"/>
        <end position="295"/>
    </location>
</feature>
<keyword evidence="4 12" id="KW-0547">Nucleotide-binding</keyword>
<dbReference type="Pfam" id="PF12745">
    <property type="entry name" value="HGTP_anticodon2"/>
    <property type="match status" value="1"/>
</dbReference>
<dbReference type="Pfam" id="PF00069">
    <property type="entry name" value="Pkinase"/>
    <property type="match status" value="3"/>
</dbReference>
<evidence type="ECO:0000256" key="6">
    <source>
        <dbReference type="ARBA" id="ARBA00022840"/>
    </source>
</evidence>
<dbReference type="InterPro" id="IPR011009">
    <property type="entry name" value="Kinase-like_dom_sf"/>
</dbReference>
<protein>
    <recommendedName>
        <fullName evidence="1">non-specific serine/threonine protein kinase</fullName>
        <ecNumber evidence="1">2.7.11.1</ecNumber>
    </recommendedName>
</protein>
<dbReference type="GO" id="GO:0005524">
    <property type="term" value="F:ATP binding"/>
    <property type="evidence" value="ECO:0007669"/>
    <property type="project" value="UniProtKB-UniRule"/>
</dbReference>
<dbReference type="Gene3D" id="3.30.200.20">
    <property type="entry name" value="Phosphorylase Kinase, domain 1"/>
    <property type="match status" value="1"/>
</dbReference>
<dbReference type="EC" id="2.7.11.1" evidence="1"/>
<name>A0A8K1FFG5_PYTOL</name>
<dbReference type="OrthoDB" id="6778822at2759"/>
<feature type="compositionally biased region" description="Basic residues" evidence="15">
    <location>
        <begin position="215"/>
        <end position="227"/>
    </location>
</feature>
<comment type="similarity">
    <text evidence="8">Belongs to the protein kinase superfamily. Ser/Thr protein kinase family. GCN2 subfamily.</text>
</comment>
<dbReference type="SMART" id="SM00591">
    <property type="entry name" value="RWD"/>
    <property type="match status" value="1"/>
</dbReference>
<dbReference type="InterPro" id="IPR024435">
    <property type="entry name" value="HisRS-related_dom"/>
</dbReference>
<feature type="region of interest" description="Disordered" evidence="15">
    <location>
        <begin position="208"/>
        <end position="313"/>
    </location>
</feature>
<sequence length="1578" mass="175159">MAKKKGKKKQGADAGAGAGNSGDGRAAAIVDPATLQSAMEMQSQELEVLQAIFDRDLILKSSTPLYAHIFTIHLLVDGASTGNTASAEVMLHFDLGRTYPIKQAPNIEVEKKVGLSDEEVALLTEELERLAQEKIGDVMVYDLVVHATEFIQEHVKDQSSFFDQMVQRQQTKESEKKREEEQLLQLEEEEALARNQEILAMIDAERRKQRETIKKRQSARRRRRRHRSSIDLQGEGASTSGDDDDFDDDEDGLSTRSDDGASSEATSLLNKLWQEGEGASGDIPEEDSDDDDDASSDSHTKATLENPHSRYHGDFKELGLLGRGGGGEVVKARNRLDRQLYAVKKVKLDPEDPTMKKKILREVKTISRMQHRHIVRYFQAWIEGDQGDGSSGSEEDSEFDDDEDDEDETEDDDGGRQWSHQRSGESGSNEEDVESGDSEDDDWLGTMSNSIHLWSKSKHDGRRRRTSSSGSGAYPSSGYLSSTRMQDDGGFEWEALEELPDDEGDEDDSGQARWRDAMKSKIVPPKRKMGEKLYIQMEYCEGKALREVIDKGSLCQEPDKIWTLFRQILEALEYIHQQGIIHRDIKPPNIFLDAEGTVKLGDFGLAIRPQKISLEDEEGEDPTQDLTETGGDSPSSTSSFLAQSQGSSAAELYDRLKVENLLSTRMTPLPPSSTFAADRFTSVTTASYDPGDNITAGVGTAFYRAPEQECEGQRYNQKADMFSLGVLFFEMWSPPFTTLMERAQALTALRERHELISEFQAPENVKQIILWLCNRNPAARPSADELLASHLLPAKMEVEGTYLREALQTLANPQGKFFGQLVDALLTQEQVNHIDYTYDHLETVKMRSYLHELRARTHVKRTLQSIFERHGAVEHATPLLMPRPSERAHFSGVTLTTPQNACSLLDGTGVAVTLPFDLTERLARFVARHNISRLKCYQFDRVYRKSAAGGGHPRELMEADFDIIWDDRGTFRFLELEGLQLVAEVINALSSSLGSYYLRLNDARITRGILELCGIPPSGRRELLKLLANEVSVHVHAGVPSRMAPTLRPGRWKFVTKKLKEHGVAEPAIDACRPFFMIPADCASALDIIESELQKLHSKRVSQLKARSSTAGTDPAVEQKQRQKLEVQLRRIFKDATEGIVALRQLLQGMTVLRLSGPMCTRIDLGLSQRPERYASGFIFQAVLVAQTSSHQPAVSTGKAATSTLVIAEGGRYDQLISRFKLPAAYMKAANIAAMGVRFSVDKMVSCVLASLQITAMGEAKNTLSTNGEIVCGGRSVLVCSAGKATDTVLLRLQIALMLWSHGLGADFLHPDPLHLEDLEDHCAQQRIPLMVIVQNHLMREKKHVKVRVVRNPSESDVVVNVSGLVEFVQERLKTLGAGGASGGGADMYAHLHHHGAYGGSGSASHDTIGVSGGSSRDLSSAAISSTPLFDVRVVDGKHYSKENRNYKQLDTQKVVRRVSKWITSSFSAKGEDAMKVLSVDLPFALMRELSSALMDHGAAGVDIVTANNPRYRKQIRYTADELLALEPSSGRERYMLLHSLVDDRYDLLSLATSTPSKHSGTGRKGDRDTRHVSRRSP</sequence>
<dbReference type="GO" id="GO:0000077">
    <property type="term" value="P:DNA damage checkpoint signaling"/>
    <property type="evidence" value="ECO:0007669"/>
    <property type="project" value="InterPro"/>
</dbReference>
<evidence type="ECO:0000256" key="13">
    <source>
        <dbReference type="PROSITE-ProRule" id="PRU10141"/>
    </source>
</evidence>
<dbReference type="InterPro" id="IPR016255">
    <property type="entry name" value="Gcn2"/>
</dbReference>
<dbReference type="Gene3D" id="3.30.930.10">
    <property type="entry name" value="Bira Bifunctional Protein, Domain 2"/>
    <property type="match status" value="1"/>
</dbReference>
<gene>
    <name evidence="18" type="ORF">Poli38472_000568</name>
</gene>
<evidence type="ECO:0000313" key="19">
    <source>
        <dbReference type="Proteomes" id="UP000794436"/>
    </source>
</evidence>
<feature type="binding site" evidence="12">
    <location>
        <begin position="321"/>
        <end position="329"/>
    </location>
    <ligand>
        <name>ATP</name>
        <dbReference type="ChEBI" id="CHEBI:30616"/>
    </ligand>
</feature>
<organism evidence="18 19">
    <name type="scientific">Pythium oligandrum</name>
    <name type="common">Mycoparasitic fungus</name>
    <dbReference type="NCBI Taxonomy" id="41045"/>
    <lineage>
        <taxon>Eukaryota</taxon>
        <taxon>Sar</taxon>
        <taxon>Stramenopiles</taxon>
        <taxon>Oomycota</taxon>
        <taxon>Peronosporomycetes</taxon>
        <taxon>Pythiales</taxon>
        <taxon>Pythiaceae</taxon>
        <taxon>Pythium</taxon>
    </lineage>
</organism>
<feature type="domain" description="Protein kinase" evidence="16">
    <location>
        <begin position="315"/>
        <end position="793"/>
    </location>
</feature>
<feature type="domain" description="RWD" evidence="17">
    <location>
        <begin position="44"/>
        <end position="154"/>
    </location>
</feature>
<accession>A0A8K1FFG5</accession>
<keyword evidence="14" id="KW-0175">Coiled coil</keyword>
<evidence type="ECO:0000256" key="5">
    <source>
        <dbReference type="ARBA" id="ARBA00022777"/>
    </source>
</evidence>
<dbReference type="SMART" id="SM00220">
    <property type="entry name" value="S_TKc"/>
    <property type="match status" value="1"/>
</dbReference>
<dbReference type="Pfam" id="PF05773">
    <property type="entry name" value="RWD"/>
    <property type="match status" value="1"/>
</dbReference>
<dbReference type="Gene3D" id="1.10.510.10">
    <property type="entry name" value="Transferase(Phosphotransferase) domain 1"/>
    <property type="match status" value="2"/>
</dbReference>
<dbReference type="SUPFAM" id="SSF55681">
    <property type="entry name" value="Class II aaRS and biotin synthetases"/>
    <property type="match status" value="1"/>
</dbReference>
<feature type="compositionally biased region" description="Acidic residues" evidence="15">
    <location>
        <begin position="428"/>
        <end position="443"/>
    </location>
</feature>
<feature type="binding site" evidence="13">
    <location>
        <position position="345"/>
    </location>
    <ligand>
        <name>ATP</name>
        <dbReference type="ChEBI" id="CHEBI:30616"/>
    </ligand>
</feature>
<feature type="region of interest" description="Disordered" evidence="15">
    <location>
        <begin position="611"/>
        <end position="641"/>
    </location>
</feature>
<dbReference type="PANTHER" id="PTHR11042:SF136">
    <property type="entry name" value="EIF-2-ALPHA KINASE GCN2"/>
    <property type="match status" value="1"/>
</dbReference>
<dbReference type="InterPro" id="IPR045864">
    <property type="entry name" value="aa-tRNA-synth_II/BPL/LPL"/>
</dbReference>
<feature type="compositionally biased region" description="Acidic residues" evidence="15">
    <location>
        <begin position="241"/>
        <end position="252"/>
    </location>
</feature>
<evidence type="ECO:0000256" key="1">
    <source>
        <dbReference type="ARBA" id="ARBA00012513"/>
    </source>
</evidence>
<dbReference type="InterPro" id="IPR050339">
    <property type="entry name" value="CC_SR_Kinase"/>
</dbReference>
<feature type="compositionally biased region" description="Basic residues" evidence="15">
    <location>
        <begin position="455"/>
        <end position="466"/>
    </location>
</feature>
<dbReference type="GO" id="GO:0009893">
    <property type="term" value="P:positive regulation of metabolic process"/>
    <property type="evidence" value="ECO:0007669"/>
    <property type="project" value="UniProtKB-ARBA"/>
</dbReference>
<evidence type="ECO:0000256" key="2">
    <source>
        <dbReference type="ARBA" id="ARBA00022527"/>
    </source>
</evidence>
<dbReference type="FunFam" id="3.10.110.10:FF:000050">
    <property type="entry name" value="eIF-2-alpha kinase GCN2"/>
    <property type="match status" value="1"/>
</dbReference>
<dbReference type="PROSITE" id="PS00107">
    <property type="entry name" value="PROTEIN_KINASE_ATP"/>
    <property type="match status" value="1"/>
</dbReference>
<evidence type="ECO:0000313" key="18">
    <source>
        <dbReference type="EMBL" id="TMW60526.1"/>
    </source>
</evidence>
<feature type="region of interest" description="Disordered" evidence="15">
    <location>
        <begin position="384"/>
        <end position="486"/>
    </location>
</feature>
<keyword evidence="19" id="KW-1185">Reference proteome</keyword>
<evidence type="ECO:0000259" key="17">
    <source>
        <dbReference type="PROSITE" id="PS50908"/>
    </source>
</evidence>
<evidence type="ECO:0000256" key="12">
    <source>
        <dbReference type="PIRSR" id="PIRSR000660-2"/>
    </source>
</evidence>
<dbReference type="SUPFAM" id="SSF54495">
    <property type="entry name" value="UBC-like"/>
    <property type="match status" value="1"/>
</dbReference>
<dbReference type="PIRSF" id="PIRSF000660">
    <property type="entry name" value="Ser/Thr_PK_GCN2"/>
    <property type="match status" value="1"/>
</dbReference>
<dbReference type="Proteomes" id="UP000794436">
    <property type="component" value="Unassembled WGS sequence"/>
</dbReference>
<feature type="coiled-coil region" evidence="14">
    <location>
        <begin position="169"/>
        <end position="196"/>
    </location>
</feature>
<feature type="region of interest" description="Disordered" evidence="15">
    <location>
        <begin position="1"/>
        <end position="23"/>
    </location>
</feature>
<keyword evidence="2" id="KW-0723">Serine/threonine-protein kinase</keyword>
<dbReference type="GO" id="GO:0005634">
    <property type="term" value="C:nucleus"/>
    <property type="evidence" value="ECO:0007669"/>
    <property type="project" value="TreeGrafter"/>
</dbReference>
<keyword evidence="3" id="KW-0808">Transferase</keyword>
<dbReference type="Gene3D" id="3.40.50.800">
    <property type="entry name" value="Anticodon-binding domain"/>
    <property type="match status" value="1"/>
</dbReference>
<feature type="binding site" evidence="12">
    <location>
        <position position="344"/>
    </location>
    <ligand>
        <name>ATP</name>
        <dbReference type="ChEBI" id="CHEBI:30616"/>
    </ligand>
</feature>
<evidence type="ECO:0000256" key="4">
    <source>
        <dbReference type="ARBA" id="ARBA00022741"/>
    </source>
</evidence>
<evidence type="ECO:0000259" key="16">
    <source>
        <dbReference type="PROSITE" id="PS50011"/>
    </source>
</evidence>
<comment type="catalytic activity">
    <reaction evidence="9">
        <text>L-threonyl-[protein] + ATP = O-phospho-L-threonyl-[protein] + ADP + H(+)</text>
        <dbReference type="Rhea" id="RHEA:46608"/>
        <dbReference type="Rhea" id="RHEA-COMP:11060"/>
        <dbReference type="Rhea" id="RHEA-COMP:11605"/>
        <dbReference type="ChEBI" id="CHEBI:15378"/>
        <dbReference type="ChEBI" id="CHEBI:30013"/>
        <dbReference type="ChEBI" id="CHEBI:30616"/>
        <dbReference type="ChEBI" id="CHEBI:61977"/>
        <dbReference type="ChEBI" id="CHEBI:456216"/>
        <dbReference type="EC" id="2.7.11.1"/>
    </reaction>
</comment>
<feature type="region of interest" description="Disordered" evidence="15">
    <location>
        <begin position="1553"/>
        <end position="1578"/>
    </location>
</feature>
<evidence type="ECO:0000256" key="3">
    <source>
        <dbReference type="ARBA" id="ARBA00022679"/>
    </source>
</evidence>
<dbReference type="GO" id="GO:0005829">
    <property type="term" value="C:cytosol"/>
    <property type="evidence" value="ECO:0007669"/>
    <property type="project" value="TreeGrafter"/>
</dbReference>
<dbReference type="PROSITE" id="PS50908">
    <property type="entry name" value="RWD"/>
    <property type="match status" value="1"/>
</dbReference>
<dbReference type="PROSITE" id="PS00108">
    <property type="entry name" value="PROTEIN_KINASE_ST"/>
    <property type="match status" value="1"/>
</dbReference>
<feature type="compositionally biased region" description="Basic and acidic residues" evidence="15">
    <location>
        <begin position="296"/>
        <end position="313"/>
    </location>
</feature>
<keyword evidence="5" id="KW-0418">Kinase</keyword>
<dbReference type="GO" id="GO:0017148">
    <property type="term" value="P:negative regulation of translation"/>
    <property type="evidence" value="ECO:0007669"/>
    <property type="project" value="UniProtKB-KW"/>
</dbReference>
<reference evidence="18" key="1">
    <citation type="submission" date="2019-03" db="EMBL/GenBank/DDBJ databases">
        <title>Long read genome sequence of the mycoparasitic Pythium oligandrum ATCC 38472 isolated from sugarbeet rhizosphere.</title>
        <authorList>
            <person name="Gaulin E."/>
        </authorList>
    </citation>
    <scope>NUCLEOTIDE SEQUENCE</scope>
    <source>
        <strain evidence="18">ATCC 38472_TT</strain>
    </source>
</reference>
<dbReference type="InterPro" id="IPR017441">
    <property type="entry name" value="Protein_kinase_ATP_BS"/>
</dbReference>
<evidence type="ECO:0000256" key="7">
    <source>
        <dbReference type="ARBA" id="ARBA00023193"/>
    </source>
</evidence>
<dbReference type="GO" id="GO:0004694">
    <property type="term" value="F:eukaryotic translation initiation factor 2alpha kinase activity"/>
    <property type="evidence" value="ECO:0007669"/>
    <property type="project" value="InterPro"/>
</dbReference>
<feature type="compositionally biased region" description="Acidic residues" evidence="15">
    <location>
        <begin position="393"/>
        <end position="413"/>
    </location>
</feature>
<dbReference type="Gene3D" id="3.10.110.10">
    <property type="entry name" value="Ubiquitin Conjugating Enzyme"/>
    <property type="match status" value="1"/>
</dbReference>
<evidence type="ECO:0000256" key="15">
    <source>
        <dbReference type="SAM" id="MobiDB-lite"/>
    </source>
</evidence>
<feature type="compositionally biased region" description="Polar residues" evidence="15">
    <location>
        <begin position="624"/>
        <end position="641"/>
    </location>
</feature>
<dbReference type="SUPFAM" id="SSF56112">
    <property type="entry name" value="Protein kinase-like (PK-like)"/>
    <property type="match status" value="1"/>
</dbReference>
<comment type="catalytic activity">
    <reaction evidence="10">
        <text>L-seryl-[protein] + ATP = O-phospho-L-seryl-[protein] + ADP + H(+)</text>
        <dbReference type="Rhea" id="RHEA:17989"/>
        <dbReference type="Rhea" id="RHEA-COMP:9863"/>
        <dbReference type="Rhea" id="RHEA-COMP:11604"/>
        <dbReference type="ChEBI" id="CHEBI:15378"/>
        <dbReference type="ChEBI" id="CHEBI:29999"/>
        <dbReference type="ChEBI" id="CHEBI:30616"/>
        <dbReference type="ChEBI" id="CHEBI:83421"/>
        <dbReference type="ChEBI" id="CHEBI:456216"/>
        <dbReference type="EC" id="2.7.11.1"/>
    </reaction>
</comment>
<evidence type="ECO:0000256" key="8">
    <source>
        <dbReference type="ARBA" id="ARBA00037982"/>
    </source>
</evidence>
<dbReference type="InterPro" id="IPR000719">
    <property type="entry name" value="Prot_kinase_dom"/>
</dbReference>
<dbReference type="InterPro" id="IPR036621">
    <property type="entry name" value="Anticodon-bd_dom_sf"/>
</dbReference>
<dbReference type="EMBL" id="SPLM01000108">
    <property type="protein sequence ID" value="TMW60526.1"/>
    <property type="molecule type" value="Genomic_DNA"/>
</dbReference>
<feature type="compositionally biased region" description="Low complexity" evidence="15">
    <location>
        <begin position="467"/>
        <end position="482"/>
    </location>
</feature>
<dbReference type="CDD" id="cd23823">
    <property type="entry name" value="RWD_GCN2"/>
    <property type="match status" value="1"/>
</dbReference>
<evidence type="ECO:0000256" key="11">
    <source>
        <dbReference type="PIRSR" id="PIRSR000660-1"/>
    </source>
</evidence>
<evidence type="ECO:0000256" key="9">
    <source>
        <dbReference type="ARBA" id="ARBA00047899"/>
    </source>
</evidence>
<dbReference type="InterPro" id="IPR016135">
    <property type="entry name" value="UBQ-conjugating_enzyme/RWD"/>
</dbReference>
<proteinExistence type="inferred from homology"/>